<dbReference type="GO" id="GO:0016740">
    <property type="term" value="F:transferase activity"/>
    <property type="evidence" value="ECO:0007669"/>
    <property type="project" value="TreeGrafter"/>
</dbReference>
<dbReference type="GeneID" id="83058956"/>
<dbReference type="STRING" id="1197717.BED41_13980"/>
<reference evidence="2" key="1">
    <citation type="submission" date="2016-08" db="EMBL/GenBank/DDBJ databases">
        <title>Complete genome of Cloacibacillus porcorum.</title>
        <authorList>
            <person name="Looft T."/>
            <person name="Bayles D.O."/>
            <person name="Alt D.P."/>
        </authorList>
    </citation>
    <scope>NUCLEOTIDE SEQUENCE [LARGE SCALE GENOMIC DNA]</scope>
    <source>
        <strain evidence="2">CL-84</strain>
    </source>
</reference>
<dbReference type="OrthoDB" id="9803916at2"/>
<dbReference type="CDD" id="cd07713">
    <property type="entry name" value="DHPS-like_MBL-fold"/>
    <property type="match status" value="1"/>
</dbReference>
<gene>
    <name evidence="2" type="ORF">BED41_13980</name>
</gene>
<evidence type="ECO:0000313" key="2">
    <source>
        <dbReference type="EMBL" id="ANZ46109.1"/>
    </source>
</evidence>
<dbReference type="InterPro" id="IPR052926">
    <property type="entry name" value="Metallo-beta-lactamase_dom"/>
</dbReference>
<accession>A0A1B2I814</accession>
<evidence type="ECO:0000313" key="3">
    <source>
        <dbReference type="Proteomes" id="UP000093044"/>
    </source>
</evidence>
<proteinExistence type="predicted"/>
<dbReference type="EMBL" id="CP016757">
    <property type="protein sequence ID" value="ANZ46109.1"/>
    <property type="molecule type" value="Genomic_DNA"/>
</dbReference>
<dbReference type="Pfam" id="PF00753">
    <property type="entry name" value="Lactamase_B"/>
    <property type="match status" value="1"/>
</dbReference>
<dbReference type="Gene3D" id="3.60.15.10">
    <property type="entry name" value="Ribonuclease Z/Hydroxyacylglutathione hydrolase-like"/>
    <property type="match status" value="1"/>
</dbReference>
<feature type="domain" description="Metallo-beta-lactamase" evidence="1">
    <location>
        <begin position="22"/>
        <end position="83"/>
    </location>
</feature>
<dbReference type="AlphaFoldDB" id="A0A1B2I814"/>
<dbReference type="PANTHER" id="PTHR13754">
    <property type="entry name" value="METALLO-BETA-LACTAMASE SUPERFAMILY PROTEIN"/>
    <property type="match status" value="1"/>
</dbReference>
<dbReference type="InterPro" id="IPR041712">
    <property type="entry name" value="DHPS-like_MBL-fold"/>
</dbReference>
<protein>
    <recommendedName>
        <fullName evidence="1">Metallo-beta-lactamase domain-containing protein</fullName>
    </recommendedName>
</protein>
<keyword evidence="3" id="KW-1185">Reference proteome</keyword>
<dbReference type="KEGG" id="cpor:BED41_13980"/>
<dbReference type="RefSeq" id="WP_066747645.1">
    <property type="nucleotide sequence ID" value="NZ_CP016757.1"/>
</dbReference>
<organism evidence="2 3">
    <name type="scientific">Cloacibacillus porcorum</name>
    <dbReference type="NCBI Taxonomy" id="1197717"/>
    <lineage>
        <taxon>Bacteria</taxon>
        <taxon>Thermotogati</taxon>
        <taxon>Synergistota</taxon>
        <taxon>Synergistia</taxon>
        <taxon>Synergistales</taxon>
        <taxon>Synergistaceae</taxon>
        <taxon>Cloacibacillus</taxon>
    </lineage>
</organism>
<dbReference type="Proteomes" id="UP000093044">
    <property type="component" value="Chromosome"/>
</dbReference>
<dbReference type="SUPFAM" id="SSF56281">
    <property type="entry name" value="Metallo-hydrolase/oxidoreductase"/>
    <property type="match status" value="1"/>
</dbReference>
<evidence type="ECO:0000259" key="1">
    <source>
        <dbReference type="Pfam" id="PF00753"/>
    </source>
</evidence>
<name>A0A1B2I814_9BACT</name>
<dbReference type="InterPro" id="IPR001279">
    <property type="entry name" value="Metallo-B-lactamas"/>
</dbReference>
<sequence>MLDLSILTDNNTLIDRYYLGEPGLSFWIDCGDKKFLFDTGYSDVFIRNAAWMGIDLTLMDGLVYSHGHNDHTWGTHSLVSLFDRRELSRRPQLTAHPLVFENKTHGGLTIGTMMGAEALGRYFDLALSAEPRELAPGLWWLGEIPEAVAPRRAVGKIIDSDGERDDYCLDDSALAYAGPEGLVIVTGCSHSGICNIIEWAGEVTGERRIADVVGGFHMLSSSPEELAAVIAYMKSAGVTRLHPCHCTDFAAKAALSREFCVAECGVGLRISYR</sequence>
<dbReference type="PANTHER" id="PTHR13754:SF18">
    <property type="entry name" value="7,8-DIHYDROPTERIN-6-METHYL-4-(BETA-D-RIBOFURANOSYL)-AMINOBENZENE-5'-PHOSPHATE SYNTHASE"/>
    <property type="match status" value="1"/>
</dbReference>
<dbReference type="InterPro" id="IPR036866">
    <property type="entry name" value="RibonucZ/Hydroxyglut_hydro"/>
</dbReference>